<dbReference type="InterPro" id="IPR011991">
    <property type="entry name" value="ArsR-like_HTH"/>
</dbReference>
<dbReference type="InterPro" id="IPR036390">
    <property type="entry name" value="WH_DNA-bd_sf"/>
</dbReference>
<dbReference type="InterPro" id="IPR000600">
    <property type="entry name" value="ROK"/>
</dbReference>
<evidence type="ECO:0000313" key="3">
    <source>
        <dbReference type="EMBL" id="MBL0748558.1"/>
    </source>
</evidence>
<comment type="caution">
    <text evidence="3">The sequence shown here is derived from an EMBL/GenBank/DDBJ whole genome shotgun (WGS) entry which is preliminary data.</text>
</comment>
<protein>
    <submittedName>
        <fullName evidence="3">ROK family transcriptional regulator</fullName>
    </submittedName>
</protein>
<dbReference type="Gene3D" id="1.10.10.10">
    <property type="entry name" value="Winged helix-like DNA-binding domain superfamily/Winged helix DNA-binding domain"/>
    <property type="match status" value="1"/>
</dbReference>
<comment type="similarity">
    <text evidence="1">Belongs to the ROK (NagC/XylR) family.</text>
</comment>
<dbReference type="CDD" id="cd00090">
    <property type="entry name" value="HTH_ARSR"/>
    <property type="match status" value="1"/>
</dbReference>
<name>A0ABS1LAW6_9ACTN</name>
<dbReference type="PANTHER" id="PTHR18964">
    <property type="entry name" value="ROK (REPRESSOR, ORF, KINASE) FAMILY"/>
    <property type="match status" value="1"/>
</dbReference>
<dbReference type="SUPFAM" id="SSF53067">
    <property type="entry name" value="Actin-like ATPase domain"/>
    <property type="match status" value="1"/>
</dbReference>
<dbReference type="PROSITE" id="PS01125">
    <property type="entry name" value="ROK"/>
    <property type="match status" value="1"/>
</dbReference>
<reference evidence="3 4" key="1">
    <citation type="submission" date="2021-01" db="EMBL/GenBank/DDBJ databases">
        <title>Genome seq and assembly of Nocardiodes sp. G10.</title>
        <authorList>
            <person name="Chhetri G."/>
        </authorList>
    </citation>
    <scope>NUCLEOTIDE SEQUENCE [LARGE SCALE GENOMIC DNA]</scope>
    <source>
        <strain evidence="3 4">G10</strain>
    </source>
</reference>
<dbReference type="EMBL" id="JAERSG010000004">
    <property type="protein sequence ID" value="MBL0748558.1"/>
    <property type="molecule type" value="Genomic_DNA"/>
</dbReference>
<organism evidence="3 4">
    <name type="scientific">Nocardioides baculatus</name>
    <dbReference type="NCBI Taxonomy" id="2801337"/>
    <lineage>
        <taxon>Bacteria</taxon>
        <taxon>Bacillati</taxon>
        <taxon>Actinomycetota</taxon>
        <taxon>Actinomycetes</taxon>
        <taxon>Propionibacteriales</taxon>
        <taxon>Nocardioidaceae</taxon>
        <taxon>Nocardioides</taxon>
    </lineage>
</organism>
<dbReference type="Pfam" id="PF00480">
    <property type="entry name" value="ROK"/>
    <property type="match status" value="1"/>
</dbReference>
<dbReference type="Gene3D" id="3.30.420.40">
    <property type="match status" value="2"/>
</dbReference>
<accession>A0ABS1LAW6</accession>
<dbReference type="InterPro" id="IPR049874">
    <property type="entry name" value="ROK_cs"/>
</dbReference>
<keyword evidence="4" id="KW-1185">Reference proteome</keyword>
<dbReference type="PANTHER" id="PTHR18964:SF173">
    <property type="entry name" value="GLUCOKINASE"/>
    <property type="match status" value="1"/>
</dbReference>
<dbReference type="InterPro" id="IPR043129">
    <property type="entry name" value="ATPase_NBD"/>
</dbReference>
<feature type="domain" description="HTH iclR-type" evidence="2">
    <location>
        <begin position="8"/>
        <end position="51"/>
    </location>
</feature>
<proteinExistence type="inferred from homology"/>
<sequence>MCHTPSVRTGELFDLLRDGRPWTRAQLAEATGLARSTVTMRIDTLIRLGLVAPYGGARSTGGRPPALFALNPSAKLVVGVDVGATHARAALTDLDGRILGEADAQIEVAAGPDEVLGWVIETVRDLVAGSGRKIDDLAAIGIGLPGPVEHSTGRPINPPIMPGWDRYDVPGHLRAVYPVPVLVDNDVNIMALGERRAFMREVDDLVLIKVATGIGAGIVTGGVLQRGARGTAGDLGHVRVRNNDDIVCRCGNTGCLEAVAAGPALAAAVRAQGEDAKTGGDVVDLVRGGSLVAMAVVRQAGRDIGEVVATMTNLINPSVVVIGGQLAGAGEHLLAGIRESVYQRSLPLATEHLRIVTSRAGGEAAVLGASALAIEHVLSPDVVEAASEALAAADAKAEAEAQRSL</sequence>
<evidence type="ECO:0000256" key="1">
    <source>
        <dbReference type="ARBA" id="ARBA00006479"/>
    </source>
</evidence>
<gene>
    <name evidence="3" type="ORF">JI751_13145</name>
</gene>
<dbReference type="InterPro" id="IPR005471">
    <property type="entry name" value="Tscrpt_reg_IclR_N"/>
</dbReference>
<evidence type="ECO:0000313" key="4">
    <source>
        <dbReference type="Proteomes" id="UP000636918"/>
    </source>
</evidence>
<dbReference type="Pfam" id="PF09339">
    <property type="entry name" value="HTH_IclR"/>
    <property type="match status" value="1"/>
</dbReference>
<dbReference type="Proteomes" id="UP000636918">
    <property type="component" value="Unassembled WGS sequence"/>
</dbReference>
<dbReference type="SUPFAM" id="SSF46785">
    <property type="entry name" value="Winged helix' DNA-binding domain"/>
    <property type="match status" value="1"/>
</dbReference>
<evidence type="ECO:0000259" key="2">
    <source>
        <dbReference type="Pfam" id="PF09339"/>
    </source>
</evidence>
<dbReference type="InterPro" id="IPR036388">
    <property type="entry name" value="WH-like_DNA-bd_sf"/>
</dbReference>